<organism evidence="4 5">
    <name type="scientific">Weissella viridescens</name>
    <name type="common">Lactobacillus viridescens</name>
    <dbReference type="NCBI Taxonomy" id="1629"/>
    <lineage>
        <taxon>Bacteria</taxon>
        <taxon>Bacillati</taxon>
        <taxon>Bacillota</taxon>
        <taxon>Bacilli</taxon>
        <taxon>Lactobacillales</taxon>
        <taxon>Lactobacillaceae</taxon>
        <taxon>Weissella</taxon>
    </lineage>
</organism>
<dbReference type="InterPro" id="IPR031309">
    <property type="entry name" value="Ribosomal_uL5_C"/>
</dbReference>
<accession>A0A380NX84</accession>
<keyword evidence="2" id="KW-0472">Membrane</keyword>
<dbReference type="EMBL" id="UHIV01000001">
    <property type="protein sequence ID" value="SUP52614.1"/>
    <property type="molecule type" value="Genomic_DNA"/>
</dbReference>
<proteinExistence type="predicted"/>
<reference evidence="4 5" key="1">
    <citation type="submission" date="2018-06" db="EMBL/GenBank/DDBJ databases">
        <authorList>
            <consortium name="Pathogen Informatics"/>
            <person name="Doyle S."/>
        </authorList>
    </citation>
    <scope>NUCLEOTIDE SEQUENCE [LARGE SCALE GENOMIC DNA]</scope>
    <source>
        <strain evidence="4 5">NCTC13645</strain>
    </source>
</reference>
<keyword evidence="2" id="KW-1133">Transmembrane helix</keyword>
<feature type="domain" description="Large ribosomal subunit protein uL5 C-terminal" evidence="3">
    <location>
        <begin position="1"/>
        <end position="38"/>
    </location>
</feature>
<dbReference type="SUPFAM" id="SSF55282">
    <property type="entry name" value="RL5-like"/>
    <property type="match status" value="1"/>
</dbReference>
<keyword evidence="4" id="KW-0687">Ribonucleoprotein</keyword>
<evidence type="ECO:0000259" key="3">
    <source>
        <dbReference type="Pfam" id="PF00673"/>
    </source>
</evidence>
<name>A0A380NX84_WEIVI</name>
<evidence type="ECO:0000313" key="5">
    <source>
        <dbReference type="Proteomes" id="UP000254621"/>
    </source>
</evidence>
<dbReference type="Gene3D" id="3.30.1440.10">
    <property type="match status" value="1"/>
</dbReference>
<evidence type="ECO:0000256" key="1">
    <source>
        <dbReference type="ARBA" id="ARBA00035461"/>
    </source>
</evidence>
<feature type="transmembrane region" description="Helical" evidence="2">
    <location>
        <begin position="42"/>
        <end position="60"/>
    </location>
</feature>
<sequence length="82" mass="9306">MDKLINVSLPRVRDFRGVSPKAFDGRGNYTLGIREQLISQKLITMLLTASVVWILLLLQLPTLTKKHVNCLLNWVCLSQSNL</sequence>
<dbReference type="Proteomes" id="UP000254621">
    <property type="component" value="Unassembled WGS sequence"/>
</dbReference>
<dbReference type="Pfam" id="PF00673">
    <property type="entry name" value="Ribosomal_L5_C"/>
    <property type="match status" value="1"/>
</dbReference>
<keyword evidence="4" id="KW-0689">Ribosomal protein</keyword>
<protein>
    <recommendedName>
        <fullName evidence="1">50S ribosomal protein L5</fullName>
    </recommendedName>
</protein>
<keyword evidence="2" id="KW-0812">Transmembrane</keyword>
<evidence type="ECO:0000256" key="2">
    <source>
        <dbReference type="SAM" id="Phobius"/>
    </source>
</evidence>
<dbReference type="GO" id="GO:0005840">
    <property type="term" value="C:ribosome"/>
    <property type="evidence" value="ECO:0007669"/>
    <property type="project" value="UniProtKB-KW"/>
</dbReference>
<gene>
    <name evidence="4" type="primary">rplE_2</name>
    <name evidence="4" type="ORF">NCTC13645_00511</name>
</gene>
<dbReference type="AlphaFoldDB" id="A0A380NX84"/>
<dbReference type="InterPro" id="IPR022803">
    <property type="entry name" value="Ribosomal_uL5_dom_sf"/>
</dbReference>
<evidence type="ECO:0000313" key="4">
    <source>
        <dbReference type="EMBL" id="SUP52614.1"/>
    </source>
</evidence>